<dbReference type="PANTHER" id="PTHR33908:SF3">
    <property type="entry name" value="UNDECAPRENYL PHOSPHATE-ALPHA-4-AMINO-4-DEOXY-L-ARABINOSE ARABINOSYL TRANSFERASE"/>
    <property type="match status" value="1"/>
</dbReference>
<evidence type="ECO:0000259" key="10">
    <source>
        <dbReference type="Pfam" id="PF13231"/>
    </source>
</evidence>
<dbReference type="GO" id="GO:0016763">
    <property type="term" value="F:pentosyltransferase activity"/>
    <property type="evidence" value="ECO:0007669"/>
    <property type="project" value="TreeGrafter"/>
</dbReference>
<dbReference type="PANTHER" id="PTHR33908">
    <property type="entry name" value="MANNOSYLTRANSFERASE YKCB-RELATED"/>
    <property type="match status" value="1"/>
</dbReference>
<keyword evidence="4 11" id="KW-0808">Transferase</keyword>
<dbReference type="InterPro" id="IPR050297">
    <property type="entry name" value="LipidA_mod_glycosyltrf_83"/>
</dbReference>
<accession>A0A7D6CA14</accession>
<feature type="region of interest" description="Disordered" evidence="8">
    <location>
        <begin position="273"/>
        <end position="303"/>
    </location>
</feature>
<feature type="compositionally biased region" description="Basic and acidic residues" evidence="8">
    <location>
        <begin position="25"/>
        <end position="34"/>
    </location>
</feature>
<feature type="transmembrane region" description="Helical" evidence="9">
    <location>
        <begin position="310"/>
        <end position="332"/>
    </location>
</feature>
<keyword evidence="6 9" id="KW-1133">Transmembrane helix</keyword>
<evidence type="ECO:0000256" key="6">
    <source>
        <dbReference type="ARBA" id="ARBA00022989"/>
    </source>
</evidence>
<dbReference type="EMBL" id="CP058905">
    <property type="protein sequence ID" value="QLJ97782.1"/>
    <property type="molecule type" value="Genomic_DNA"/>
</dbReference>
<proteinExistence type="predicted"/>
<gene>
    <name evidence="11" type="ORF">HZU44_23915</name>
</gene>
<evidence type="ECO:0000313" key="11">
    <source>
        <dbReference type="EMBL" id="QLJ97782.1"/>
    </source>
</evidence>
<feature type="transmembrane region" description="Helical" evidence="9">
    <location>
        <begin position="214"/>
        <end position="232"/>
    </location>
</feature>
<dbReference type="GO" id="GO:0005886">
    <property type="term" value="C:plasma membrane"/>
    <property type="evidence" value="ECO:0007669"/>
    <property type="project" value="UniProtKB-SubCell"/>
</dbReference>
<feature type="transmembrane region" description="Helical" evidence="9">
    <location>
        <begin position="383"/>
        <end position="407"/>
    </location>
</feature>
<reference evidence="11" key="1">
    <citation type="submission" date="2020-08" db="EMBL/GenBank/DDBJ databases">
        <title>A bifunctional nitrone conjugated secondary metabolite targeting the ribosome.</title>
        <authorList>
            <person name="Limbrick E.M."/>
            <person name="Graf M."/>
            <person name="Derewacz D.K."/>
            <person name="Nguyen F."/>
            <person name="Spraggins J.M."/>
            <person name="Wieland M."/>
            <person name="Ynigez-Gutierrez A.E."/>
            <person name="Reisman B.J."/>
            <person name="Zinshteyn B."/>
            <person name="McCulloch K."/>
            <person name="Iverson T.M."/>
            <person name="Green R."/>
            <person name="Wilson D.N."/>
            <person name="Bachmann B.O."/>
        </authorList>
    </citation>
    <scope>NUCLEOTIDE SEQUENCE</scope>
    <source>
        <strain evidence="11">Africana</strain>
    </source>
</reference>
<feature type="transmembrane region" description="Helical" evidence="9">
    <location>
        <begin position="244"/>
        <end position="263"/>
    </location>
</feature>
<protein>
    <submittedName>
        <fullName evidence="11">Glycosyltransferase family 39 protein</fullName>
    </submittedName>
</protein>
<comment type="subcellular location">
    <subcellularLocation>
        <location evidence="1">Cell membrane</location>
        <topology evidence="1">Multi-pass membrane protein</topology>
    </subcellularLocation>
</comment>
<dbReference type="GO" id="GO:0010041">
    <property type="term" value="P:response to iron(III) ion"/>
    <property type="evidence" value="ECO:0007669"/>
    <property type="project" value="TreeGrafter"/>
</dbReference>
<dbReference type="AlphaFoldDB" id="A0A7D6CA14"/>
<feature type="compositionally biased region" description="Low complexity" evidence="8">
    <location>
        <begin position="273"/>
        <end position="294"/>
    </location>
</feature>
<dbReference type="InterPro" id="IPR038731">
    <property type="entry name" value="RgtA/B/C-like"/>
</dbReference>
<evidence type="ECO:0000256" key="4">
    <source>
        <dbReference type="ARBA" id="ARBA00022679"/>
    </source>
</evidence>
<evidence type="ECO:0000256" key="9">
    <source>
        <dbReference type="SAM" id="Phobius"/>
    </source>
</evidence>
<feature type="transmembrane region" description="Helical" evidence="9">
    <location>
        <begin position="352"/>
        <end position="376"/>
    </location>
</feature>
<evidence type="ECO:0000256" key="7">
    <source>
        <dbReference type="ARBA" id="ARBA00023136"/>
    </source>
</evidence>
<name>A0A7D6CA14_9ACTN</name>
<sequence>MRPCSHTRRGPTNGRGCDPTSRATDALRGRDRVRTGKGFPPGCGRPPPARPDGIATDRRCSLHPPGAAGCGRLGVVDGSPVRRHLPGWLGAVWLWPTLATLAVTGAGIGSAQPWRDELATWSAATRPLGDLARMAGTIDAATWPYYLFMHGWVALCGDSPAALRTPSALATAGTAGLAAALGARLFGRQAGLAGGLLFASLPGTSRYAQEARPYAFVALFAVLATLLLVRALDRPGWRRWAGYAAVVAALGLAHLVALTLLAAHAAAVLATQRTGDTDPPASGAAGPATPRTGDQAGRHRPAGRRPRRALWAWPLALLPAAVALTPLVLLAAGQRGRQLDWVDQARLADLTALPGALAQSGAVGGLLLGLAALGAARSGRVGLLPAACLALPVTLLFLAGLAVPLWVPRYLFFAVPFACLLAGAALATVALPGALAVVLVTGLLGLPDQIGLRRSHEWPRGALVDYRGAARVVDEGRRPGDVIVFSPRDGWLFLDVGIGYHLGDQQPRDALAVRNRDARGDYWADECPDPVPCLAGARRVWLVVAGRRSDPVDAVPGAKGAVLRDGFVVERVWPRPGVTVALLTR</sequence>
<feature type="region of interest" description="Disordered" evidence="8">
    <location>
        <begin position="1"/>
        <end position="57"/>
    </location>
</feature>
<dbReference type="GO" id="GO:0009103">
    <property type="term" value="P:lipopolysaccharide biosynthetic process"/>
    <property type="evidence" value="ECO:0007669"/>
    <property type="project" value="UniProtKB-ARBA"/>
</dbReference>
<evidence type="ECO:0000256" key="8">
    <source>
        <dbReference type="SAM" id="MobiDB-lite"/>
    </source>
</evidence>
<keyword evidence="2" id="KW-1003">Cell membrane</keyword>
<evidence type="ECO:0000256" key="3">
    <source>
        <dbReference type="ARBA" id="ARBA00022676"/>
    </source>
</evidence>
<organism evidence="11">
    <name type="scientific">Micromonospora carbonacea</name>
    <dbReference type="NCBI Taxonomy" id="47853"/>
    <lineage>
        <taxon>Bacteria</taxon>
        <taxon>Bacillati</taxon>
        <taxon>Actinomycetota</taxon>
        <taxon>Actinomycetes</taxon>
        <taxon>Micromonosporales</taxon>
        <taxon>Micromonosporaceae</taxon>
        <taxon>Micromonospora</taxon>
    </lineage>
</organism>
<evidence type="ECO:0000256" key="5">
    <source>
        <dbReference type="ARBA" id="ARBA00022692"/>
    </source>
</evidence>
<evidence type="ECO:0000256" key="1">
    <source>
        <dbReference type="ARBA" id="ARBA00004651"/>
    </source>
</evidence>
<keyword evidence="5 9" id="KW-0812">Transmembrane</keyword>
<keyword evidence="7 9" id="KW-0472">Membrane</keyword>
<feature type="transmembrane region" description="Helical" evidence="9">
    <location>
        <begin position="413"/>
        <end position="446"/>
    </location>
</feature>
<feature type="domain" description="Glycosyltransferase RgtA/B/C/D-like" evidence="10">
    <location>
        <begin position="148"/>
        <end position="268"/>
    </location>
</feature>
<keyword evidence="3" id="KW-0328">Glycosyltransferase</keyword>
<evidence type="ECO:0000256" key="2">
    <source>
        <dbReference type="ARBA" id="ARBA00022475"/>
    </source>
</evidence>
<dbReference type="Pfam" id="PF13231">
    <property type="entry name" value="PMT_2"/>
    <property type="match status" value="1"/>
</dbReference>